<accession>A0AAD8UBE2</accession>
<dbReference type="AlphaFoldDB" id="A0AAD8UBE2"/>
<gene>
    <name evidence="1" type="ORF">BDZ83DRAFT_757647</name>
</gene>
<protein>
    <submittedName>
        <fullName evidence="1">Uncharacterized protein</fullName>
    </submittedName>
</protein>
<proteinExistence type="predicted"/>
<sequence>MSVVCKVFAECHTLREPKSLRRVKGASDTSFLAPLARRSSTAYDLSWPLRKRRSPGRSEHSFTDDEMPADYAEKREFVNVTRRSSFGPSQFKCSAFQ</sequence>
<dbReference type="Proteomes" id="UP001244207">
    <property type="component" value="Unassembled WGS sequence"/>
</dbReference>
<dbReference type="RefSeq" id="XP_060358695.1">
    <property type="nucleotide sequence ID" value="XM_060514925.1"/>
</dbReference>
<evidence type="ECO:0000313" key="1">
    <source>
        <dbReference type="EMBL" id="KAK1709999.1"/>
    </source>
</evidence>
<reference evidence="1" key="1">
    <citation type="submission" date="2021-12" db="EMBL/GenBank/DDBJ databases">
        <title>Comparative genomics, transcriptomics and evolutionary studies reveal genomic signatures of adaptation to plant cell wall in hemibiotrophic fungi.</title>
        <authorList>
            <consortium name="DOE Joint Genome Institute"/>
            <person name="Baroncelli R."/>
            <person name="Diaz J.F."/>
            <person name="Benocci T."/>
            <person name="Peng M."/>
            <person name="Battaglia E."/>
            <person name="Haridas S."/>
            <person name="Andreopoulos W."/>
            <person name="Labutti K."/>
            <person name="Pangilinan J."/>
            <person name="Floch G.L."/>
            <person name="Makela M.R."/>
            <person name="Henrissat B."/>
            <person name="Grigoriev I.V."/>
            <person name="Crouch J.A."/>
            <person name="De Vries R.P."/>
            <person name="Sukno S.A."/>
            <person name="Thon M.R."/>
        </authorList>
    </citation>
    <scope>NUCLEOTIDE SEQUENCE</scope>
    <source>
        <strain evidence="1">CBS 112980</strain>
    </source>
</reference>
<evidence type="ECO:0000313" key="2">
    <source>
        <dbReference type="Proteomes" id="UP001244207"/>
    </source>
</evidence>
<comment type="caution">
    <text evidence="1">The sequence shown here is derived from an EMBL/GenBank/DDBJ whole genome shotgun (WGS) entry which is preliminary data.</text>
</comment>
<dbReference type="GeneID" id="85398823"/>
<dbReference type="EMBL" id="JAHMHS010000176">
    <property type="protein sequence ID" value="KAK1709999.1"/>
    <property type="molecule type" value="Genomic_DNA"/>
</dbReference>
<organism evidence="1 2">
    <name type="scientific">Glomerella acutata</name>
    <name type="common">Colletotrichum acutatum</name>
    <dbReference type="NCBI Taxonomy" id="27357"/>
    <lineage>
        <taxon>Eukaryota</taxon>
        <taxon>Fungi</taxon>
        <taxon>Dikarya</taxon>
        <taxon>Ascomycota</taxon>
        <taxon>Pezizomycotina</taxon>
        <taxon>Sordariomycetes</taxon>
        <taxon>Hypocreomycetidae</taxon>
        <taxon>Glomerellales</taxon>
        <taxon>Glomerellaceae</taxon>
        <taxon>Colletotrichum</taxon>
        <taxon>Colletotrichum acutatum species complex</taxon>
    </lineage>
</organism>
<keyword evidence="2" id="KW-1185">Reference proteome</keyword>
<name>A0AAD8UBE2_GLOAC</name>